<dbReference type="AlphaFoldDB" id="A0A562SSY5"/>
<evidence type="ECO:0000313" key="2">
    <source>
        <dbReference type="Proteomes" id="UP000316778"/>
    </source>
</evidence>
<sequence>MIAFWGITLQVAGQKQASSFRDSIPFYFNEIRLAAEEYQALWNRNLYGAMLFVEPRTRELFANEPDTGGVLKPAGDIYVGILPDTENIANTAINWSGKKWAMIMLPLPRDKEVRINLLAHELFHKAQPSLGFTLHNAENNHLDKESGRIYLRLELEALKKAVGSPTSQEQQEHLRNALAFRKYRRLLYSGADTTENLLELNEGIAEFTGEIISGRDKKQAAAHFINGIDKFFGNPTFVRSFAYYTIPVYGYLLYKRNRDWNKEITTSTDLTAYFMDAFNIRVPADLETVTESIAGNYNGETIMKEEAIREEKRKKLVAGYRRRFIEQPHCEIQFEKVSISFDPRNIVPLEDKGSVYPNIRVTDAWGILTVEGGALVAPGWDRILVTNPTGADGKKITGDGWTLELADGYTLEKDEESGNYKVARTGNKP</sequence>
<dbReference type="EMBL" id="VLLG01000005">
    <property type="protein sequence ID" value="TWI84399.1"/>
    <property type="molecule type" value="Genomic_DNA"/>
</dbReference>
<protein>
    <submittedName>
        <fullName evidence="1">Uncharacterized protein</fullName>
    </submittedName>
</protein>
<dbReference type="Proteomes" id="UP000316778">
    <property type="component" value="Unassembled WGS sequence"/>
</dbReference>
<reference evidence="1 2" key="1">
    <citation type="journal article" date="2013" name="Stand. Genomic Sci.">
        <title>Genomic Encyclopedia of Type Strains, Phase I: The one thousand microbial genomes (KMG-I) project.</title>
        <authorList>
            <person name="Kyrpides N.C."/>
            <person name="Woyke T."/>
            <person name="Eisen J.A."/>
            <person name="Garrity G."/>
            <person name="Lilburn T.G."/>
            <person name="Beck B.J."/>
            <person name="Whitman W.B."/>
            <person name="Hugenholtz P."/>
            <person name="Klenk H.P."/>
        </authorList>
    </citation>
    <scope>NUCLEOTIDE SEQUENCE [LARGE SCALE GENOMIC DNA]</scope>
    <source>
        <strain evidence="1 2">DSM 13484</strain>
    </source>
</reference>
<accession>A0A562SSY5</accession>
<evidence type="ECO:0000313" key="1">
    <source>
        <dbReference type="EMBL" id="TWI84399.1"/>
    </source>
</evidence>
<keyword evidence="2" id="KW-1185">Reference proteome</keyword>
<comment type="caution">
    <text evidence="1">The sequence shown here is derived from an EMBL/GenBank/DDBJ whole genome shotgun (WGS) entry which is preliminary data.</text>
</comment>
<organism evidence="1 2">
    <name type="scientific">Chitinophaga japonensis</name>
    <name type="common">Flexibacter japonensis</name>
    <dbReference type="NCBI Taxonomy" id="104662"/>
    <lineage>
        <taxon>Bacteria</taxon>
        <taxon>Pseudomonadati</taxon>
        <taxon>Bacteroidota</taxon>
        <taxon>Chitinophagia</taxon>
        <taxon>Chitinophagales</taxon>
        <taxon>Chitinophagaceae</taxon>
        <taxon>Chitinophaga</taxon>
    </lineage>
</organism>
<gene>
    <name evidence="1" type="ORF">LX66_4766</name>
</gene>
<proteinExistence type="predicted"/>
<name>A0A562SSY5_CHIJA</name>